<dbReference type="Gene3D" id="3.20.20.370">
    <property type="entry name" value="Glycoside hydrolase/deacetylase"/>
    <property type="match status" value="1"/>
</dbReference>
<dbReference type="GO" id="GO:0016811">
    <property type="term" value="F:hydrolase activity, acting on carbon-nitrogen (but not peptide) bonds, in linear amides"/>
    <property type="evidence" value="ECO:0007669"/>
    <property type="project" value="InterPro"/>
</dbReference>
<dbReference type="PANTHER" id="PTHR31609">
    <property type="entry name" value="YDJC DEACETYLASE FAMILY MEMBER"/>
    <property type="match status" value="1"/>
</dbReference>
<organism evidence="6 7">
    <name type="scientific">Erysipelothrix larvae</name>
    <dbReference type="NCBI Taxonomy" id="1514105"/>
    <lineage>
        <taxon>Bacteria</taxon>
        <taxon>Bacillati</taxon>
        <taxon>Bacillota</taxon>
        <taxon>Erysipelotrichia</taxon>
        <taxon>Erysipelotrichales</taxon>
        <taxon>Erysipelotrichaceae</taxon>
        <taxon>Erysipelothrix</taxon>
    </lineage>
</organism>
<dbReference type="OrthoDB" id="9774177at2"/>
<dbReference type="GO" id="GO:0000272">
    <property type="term" value="P:polysaccharide catabolic process"/>
    <property type="evidence" value="ECO:0007669"/>
    <property type="project" value="InterPro"/>
</dbReference>
<dbReference type="SUPFAM" id="SSF88713">
    <property type="entry name" value="Glycoside hydrolase/deacetylase"/>
    <property type="match status" value="1"/>
</dbReference>
<dbReference type="InterPro" id="IPR011330">
    <property type="entry name" value="Glyco_hydro/deAcase_b/a-brl"/>
</dbReference>
<dbReference type="STRING" id="1514105.AOC36_07175"/>
<keyword evidence="2" id="KW-0479">Metal-binding</keyword>
<evidence type="ECO:0008006" key="8">
    <source>
        <dbReference type="Google" id="ProtNLM"/>
    </source>
</evidence>
<dbReference type="Proteomes" id="UP000063781">
    <property type="component" value="Chromosome"/>
</dbReference>
<evidence type="ECO:0000256" key="4">
    <source>
        <dbReference type="ARBA" id="ARBA00022842"/>
    </source>
</evidence>
<keyword evidence="5" id="KW-0119">Carbohydrate metabolism</keyword>
<comment type="cofactor">
    <cofactor evidence="1">
        <name>Mg(2+)</name>
        <dbReference type="ChEBI" id="CHEBI:18420"/>
    </cofactor>
</comment>
<evidence type="ECO:0000313" key="6">
    <source>
        <dbReference type="EMBL" id="AMC93771.1"/>
    </source>
</evidence>
<evidence type="ECO:0000256" key="2">
    <source>
        <dbReference type="ARBA" id="ARBA00022723"/>
    </source>
</evidence>
<dbReference type="CDD" id="cd10803">
    <property type="entry name" value="YdjC_EF3048_like"/>
    <property type="match status" value="1"/>
</dbReference>
<keyword evidence="4" id="KW-0460">Magnesium</keyword>
<evidence type="ECO:0000256" key="3">
    <source>
        <dbReference type="ARBA" id="ARBA00022801"/>
    </source>
</evidence>
<protein>
    <recommendedName>
        <fullName evidence="8">Carbohydrate deacetylase</fullName>
    </recommendedName>
</protein>
<evidence type="ECO:0000256" key="1">
    <source>
        <dbReference type="ARBA" id="ARBA00001946"/>
    </source>
</evidence>
<sequence length="248" mass="28476">MKKVIINSDDFGYSRGINWGIMDAHTQGILTSATLMTNMPGFTHAVELAKQAPELGVGIHMVLTCGRPLLNTHKTLVDEHGNFKKQAWFKTEPFDEEEVYQEWDAQIQKAIDAGITPTHLDSHHHAHTFQNNPEIIERLGRKYNLPIRINYQASPDMRGVEHFIWDFDECGARPESEDKAYLDALLQGILDHETTEIMCHPGYLDCTIYHGSSWLENRIHILEFIIHSDFSKTLKNHPDIELVTYKEL</sequence>
<evidence type="ECO:0000313" key="7">
    <source>
        <dbReference type="Proteomes" id="UP000063781"/>
    </source>
</evidence>
<reference evidence="6 7" key="1">
    <citation type="submission" date="2015-10" db="EMBL/GenBank/DDBJ databases">
        <title>Erysipelothrix larvae sp. LV19 isolated from the larval gut of the rhinoceros beetle, Trypoxylus dichotomus.</title>
        <authorList>
            <person name="Lim S."/>
            <person name="Kim B.-C."/>
        </authorList>
    </citation>
    <scope>NUCLEOTIDE SEQUENCE [LARGE SCALE GENOMIC DNA]</scope>
    <source>
        <strain evidence="6 7">LV19</strain>
    </source>
</reference>
<dbReference type="EMBL" id="CP013213">
    <property type="protein sequence ID" value="AMC93771.1"/>
    <property type="molecule type" value="Genomic_DNA"/>
</dbReference>
<dbReference type="InterPro" id="IPR006879">
    <property type="entry name" value="YdjC-like"/>
</dbReference>
<dbReference type="GO" id="GO:0046872">
    <property type="term" value="F:metal ion binding"/>
    <property type="evidence" value="ECO:0007669"/>
    <property type="project" value="UniProtKB-KW"/>
</dbReference>
<dbReference type="KEGG" id="erl:AOC36_07175"/>
<name>A0A0X8H0G3_9FIRM</name>
<dbReference type="RefSeq" id="WP_067634592.1">
    <property type="nucleotide sequence ID" value="NZ_CP013213.1"/>
</dbReference>
<dbReference type="GO" id="GO:0019213">
    <property type="term" value="F:deacetylase activity"/>
    <property type="evidence" value="ECO:0007669"/>
    <property type="project" value="TreeGrafter"/>
</dbReference>
<dbReference type="Pfam" id="PF04794">
    <property type="entry name" value="YdjC"/>
    <property type="match status" value="1"/>
</dbReference>
<keyword evidence="3" id="KW-0378">Hydrolase</keyword>
<dbReference type="PANTHER" id="PTHR31609:SF1">
    <property type="entry name" value="CARBOHYDRATE DEACETYLASE"/>
    <property type="match status" value="1"/>
</dbReference>
<gene>
    <name evidence="6" type="ORF">AOC36_07175</name>
</gene>
<keyword evidence="7" id="KW-1185">Reference proteome</keyword>
<dbReference type="AlphaFoldDB" id="A0A0X8H0G3"/>
<proteinExistence type="predicted"/>
<accession>A0A0X8H0G3</accession>
<dbReference type="InterPro" id="IPR022948">
    <property type="entry name" value="COD_ChbG_bac"/>
</dbReference>
<evidence type="ECO:0000256" key="5">
    <source>
        <dbReference type="ARBA" id="ARBA00023277"/>
    </source>
</evidence>